<evidence type="ECO:0000259" key="6">
    <source>
        <dbReference type="PROSITE" id="PS50222"/>
    </source>
</evidence>
<feature type="domain" description="EF-hand" evidence="6">
    <location>
        <begin position="325"/>
        <end position="360"/>
    </location>
</feature>
<feature type="signal peptide" evidence="5">
    <location>
        <begin position="1"/>
        <end position="26"/>
    </location>
</feature>
<evidence type="ECO:0000256" key="3">
    <source>
        <dbReference type="ARBA" id="ARBA00022837"/>
    </source>
</evidence>
<sequence>MAPSGSKSRALAVWLGCFVISQCLLSRQEPLDDFVAMKPYRNTPRPGLRSAAANSEDAPAAPQLEAGGRAMLTGFTERTSLNGEPVELIRFDEEQQSWVVRRQSEQSITSLVSLKNLMPYPEKKSPEKPKDREFSPVSFLATIIASVILLATALAVLVPTVSGIYKDMTGEYLYRLDVPSLYCVVQKVSASRKSTLIPSLGDHMSKSEGLETQRRPGTCLGAFSAVRAAFYGRPSLLPVSQKPEMVAAELPELESDGSGTIDRDELAAIMYKVSSSMSQRDITRLLAVIDTNQDGLIDFREFVAWITDRRADRTVGNDGWIERFDVKTLLRPMFEVFDRNKDGLILRAELEECSQILGNSLSIHPSSAPDCLAMDWKQLPSNETVSFQQFVDWQVGSLEKCGDVRGWIPLILVALSPHPQLALKALKSEAKGSGFESSFPFQHLEDTVRLEELCESLQIIFDIDRLHGQGVENSRVHEALTDSVKKVADATRRIYTKKLS</sequence>
<dbReference type="PROSITE" id="PS50222">
    <property type="entry name" value="EF_HAND_2"/>
    <property type="match status" value="2"/>
</dbReference>
<organism evidence="7 8">
    <name type="scientific">Symbiodinium pilosum</name>
    <name type="common">Dinoflagellate</name>
    <dbReference type="NCBI Taxonomy" id="2952"/>
    <lineage>
        <taxon>Eukaryota</taxon>
        <taxon>Sar</taxon>
        <taxon>Alveolata</taxon>
        <taxon>Dinophyceae</taxon>
        <taxon>Suessiales</taxon>
        <taxon>Symbiodiniaceae</taxon>
        <taxon>Symbiodinium</taxon>
    </lineage>
</organism>
<dbReference type="SUPFAM" id="SSF47473">
    <property type="entry name" value="EF-hand"/>
    <property type="match status" value="1"/>
</dbReference>
<feature type="non-terminal residue" evidence="7">
    <location>
        <position position="1"/>
    </location>
</feature>
<evidence type="ECO:0000256" key="1">
    <source>
        <dbReference type="ARBA" id="ARBA00022723"/>
    </source>
</evidence>
<gene>
    <name evidence="7" type="ORF">SPIL2461_LOCUS1574</name>
</gene>
<dbReference type="Pfam" id="PF13202">
    <property type="entry name" value="EF-hand_5"/>
    <property type="match status" value="1"/>
</dbReference>
<dbReference type="CDD" id="cd00051">
    <property type="entry name" value="EFh"/>
    <property type="match status" value="1"/>
</dbReference>
<keyword evidence="3" id="KW-0106">Calcium</keyword>
<keyword evidence="2" id="KW-0677">Repeat</keyword>
<feature type="domain" description="EF-hand" evidence="6">
    <location>
        <begin position="277"/>
        <end position="312"/>
    </location>
</feature>
<proteinExistence type="predicted"/>
<evidence type="ECO:0000256" key="2">
    <source>
        <dbReference type="ARBA" id="ARBA00022737"/>
    </source>
</evidence>
<dbReference type="Gene3D" id="1.10.238.10">
    <property type="entry name" value="EF-hand"/>
    <property type="match status" value="2"/>
</dbReference>
<keyword evidence="4" id="KW-0812">Transmembrane</keyword>
<dbReference type="AlphaFoldDB" id="A0A812J5R0"/>
<evidence type="ECO:0000313" key="7">
    <source>
        <dbReference type="EMBL" id="CAE7193604.1"/>
    </source>
</evidence>
<dbReference type="InterPro" id="IPR018247">
    <property type="entry name" value="EF_Hand_1_Ca_BS"/>
</dbReference>
<accession>A0A812J5R0</accession>
<keyword evidence="1" id="KW-0479">Metal-binding</keyword>
<dbReference type="PROSITE" id="PS00018">
    <property type="entry name" value="EF_HAND_1"/>
    <property type="match status" value="1"/>
</dbReference>
<dbReference type="InterPro" id="IPR011992">
    <property type="entry name" value="EF-hand-dom_pair"/>
</dbReference>
<keyword evidence="4" id="KW-0472">Membrane</keyword>
<keyword evidence="8" id="KW-1185">Reference proteome</keyword>
<evidence type="ECO:0000256" key="5">
    <source>
        <dbReference type="SAM" id="SignalP"/>
    </source>
</evidence>
<comment type="caution">
    <text evidence="7">The sequence shown here is derived from an EMBL/GenBank/DDBJ whole genome shotgun (WGS) entry which is preliminary data.</text>
</comment>
<evidence type="ECO:0000256" key="4">
    <source>
        <dbReference type="SAM" id="Phobius"/>
    </source>
</evidence>
<keyword evidence="4" id="KW-1133">Transmembrane helix</keyword>
<dbReference type="Proteomes" id="UP000649617">
    <property type="component" value="Unassembled WGS sequence"/>
</dbReference>
<evidence type="ECO:0000313" key="8">
    <source>
        <dbReference type="Proteomes" id="UP000649617"/>
    </source>
</evidence>
<dbReference type="EMBL" id="CAJNIZ010001547">
    <property type="protein sequence ID" value="CAE7193604.1"/>
    <property type="molecule type" value="Genomic_DNA"/>
</dbReference>
<dbReference type="PANTHER" id="PTHR10891">
    <property type="entry name" value="EF-HAND CALCIUM-BINDING DOMAIN CONTAINING PROTEIN"/>
    <property type="match status" value="1"/>
</dbReference>
<keyword evidence="5" id="KW-0732">Signal</keyword>
<dbReference type="InterPro" id="IPR039647">
    <property type="entry name" value="EF_hand_pair_protein_CML-like"/>
</dbReference>
<protein>
    <recommendedName>
        <fullName evidence="6">EF-hand domain-containing protein</fullName>
    </recommendedName>
</protein>
<feature type="chain" id="PRO_5032300391" description="EF-hand domain-containing protein" evidence="5">
    <location>
        <begin position="27"/>
        <end position="500"/>
    </location>
</feature>
<dbReference type="OrthoDB" id="408117at2759"/>
<dbReference type="SMART" id="SM00054">
    <property type="entry name" value="EFh"/>
    <property type="match status" value="3"/>
</dbReference>
<name>A0A812J5R0_SYMPI</name>
<dbReference type="InterPro" id="IPR002048">
    <property type="entry name" value="EF_hand_dom"/>
</dbReference>
<dbReference type="GO" id="GO:0005509">
    <property type="term" value="F:calcium ion binding"/>
    <property type="evidence" value="ECO:0007669"/>
    <property type="project" value="InterPro"/>
</dbReference>
<reference evidence="7" key="1">
    <citation type="submission" date="2021-02" db="EMBL/GenBank/DDBJ databases">
        <authorList>
            <person name="Dougan E. K."/>
            <person name="Rhodes N."/>
            <person name="Thang M."/>
            <person name="Chan C."/>
        </authorList>
    </citation>
    <scope>NUCLEOTIDE SEQUENCE</scope>
</reference>
<dbReference type="Pfam" id="PF13499">
    <property type="entry name" value="EF-hand_7"/>
    <property type="match status" value="1"/>
</dbReference>
<feature type="transmembrane region" description="Helical" evidence="4">
    <location>
        <begin position="137"/>
        <end position="158"/>
    </location>
</feature>